<name>A0A2T0SEU2_9ACTN</name>
<reference evidence="1 2" key="1">
    <citation type="submission" date="2018-03" db="EMBL/GenBank/DDBJ databases">
        <title>Genomic Encyclopedia of Archaeal and Bacterial Type Strains, Phase II (KMG-II): from individual species to whole genera.</title>
        <authorList>
            <person name="Goeker M."/>
        </authorList>
    </citation>
    <scope>NUCLEOTIDE SEQUENCE [LARGE SCALE GENOMIC DNA]</scope>
    <source>
        <strain evidence="1 2">DSM 45348</strain>
    </source>
</reference>
<accession>A0A2T0SEU2</accession>
<dbReference type="Pfam" id="PF10824">
    <property type="entry name" value="T7SS_ESX_EspC"/>
    <property type="match status" value="1"/>
</dbReference>
<dbReference type="InterPro" id="IPR022536">
    <property type="entry name" value="EspC"/>
</dbReference>
<dbReference type="Proteomes" id="UP000239209">
    <property type="component" value="Unassembled WGS sequence"/>
</dbReference>
<gene>
    <name evidence="1" type="ORF">CLV70_102147</name>
</gene>
<keyword evidence="2" id="KW-1185">Reference proteome</keyword>
<dbReference type="EMBL" id="PVZG01000002">
    <property type="protein sequence ID" value="PRY31936.1"/>
    <property type="molecule type" value="Genomic_DNA"/>
</dbReference>
<dbReference type="AlphaFoldDB" id="A0A2T0SEU2"/>
<comment type="caution">
    <text evidence="1">The sequence shown here is derived from an EMBL/GenBank/DDBJ whole genome shotgun (WGS) entry which is preliminary data.</text>
</comment>
<proteinExistence type="predicted"/>
<evidence type="ECO:0000313" key="2">
    <source>
        <dbReference type="Proteomes" id="UP000239209"/>
    </source>
</evidence>
<evidence type="ECO:0000313" key="1">
    <source>
        <dbReference type="EMBL" id="PRY31936.1"/>
    </source>
</evidence>
<dbReference type="GO" id="GO:0009306">
    <property type="term" value="P:protein secretion"/>
    <property type="evidence" value="ECO:0007669"/>
    <property type="project" value="InterPro"/>
</dbReference>
<dbReference type="InterPro" id="IPR036689">
    <property type="entry name" value="ESAT-6-like_sf"/>
</dbReference>
<sequence>MGTGYEISVPEVLKVVAGLDGLLSQFRAGTRDAGGVTLPAAAYGHIGGAAATSSASAQQQLVVALEAVAVVLQKLNERVAASAEGYAGHDDRIAGTLHRMAAGEHHR</sequence>
<dbReference type="RefSeq" id="WP_106125170.1">
    <property type="nucleotide sequence ID" value="NZ_PVZG01000002.1"/>
</dbReference>
<organism evidence="1 2">
    <name type="scientific">Pseudosporangium ferrugineum</name>
    <dbReference type="NCBI Taxonomy" id="439699"/>
    <lineage>
        <taxon>Bacteria</taxon>
        <taxon>Bacillati</taxon>
        <taxon>Actinomycetota</taxon>
        <taxon>Actinomycetes</taxon>
        <taxon>Micromonosporales</taxon>
        <taxon>Micromonosporaceae</taxon>
        <taxon>Pseudosporangium</taxon>
    </lineage>
</organism>
<dbReference type="SUPFAM" id="SSF140453">
    <property type="entry name" value="EsxAB dimer-like"/>
    <property type="match status" value="1"/>
</dbReference>
<protein>
    <submittedName>
        <fullName evidence="1">Excreted virulence factor EspC (Type VII ESX diderm)</fullName>
    </submittedName>
</protein>